<dbReference type="EMBL" id="CP012673">
    <property type="protein sequence ID" value="AUX44449.1"/>
    <property type="molecule type" value="Genomic_DNA"/>
</dbReference>
<organism evidence="2 3">
    <name type="scientific">Sorangium cellulosum</name>
    <name type="common">Polyangium cellulosum</name>
    <dbReference type="NCBI Taxonomy" id="56"/>
    <lineage>
        <taxon>Bacteria</taxon>
        <taxon>Pseudomonadati</taxon>
        <taxon>Myxococcota</taxon>
        <taxon>Polyangia</taxon>
        <taxon>Polyangiales</taxon>
        <taxon>Polyangiaceae</taxon>
        <taxon>Sorangium</taxon>
    </lineage>
</organism>
<feature type="region of interest" description="Disordered" evidence="1">
    <location>
        <begin position="26"/>
        <end position="53"/>
    </location>
</feature>
<dbReference type="OrthoDB" id="5516608at2"/>
<protein>
    <recommendedName>
        <fullName evidence="4">Kazal-like domain-containing protein</fullName>
    </recommendedName>
</protein>
<evidence type="ECO:0000313" key="3">
    <source>
        <dbReference type="Proteomes" id="UP000238348"/>
    </source>
</evidence>
<name>A0A2L0EYZ6_SORCE</name>
<evidence type="ECO:0000256" key="1">
    <source>
        <dbReference type="SAM" id="MobiDB-lite"/>
    </source>
</evidence>
<evidence type="ECO:0008006" key="4">
    <source>
        <dbReference type="Google" id="ProtNLM"/>
    </source>
</evidence>
<proteinExistence type="predicted"/>
<reference evidence="2 3" key="1">
    <citation type="submission" date="2015-09" db="EMBL/GenBank/DDBJ databases">
        <title>Sorangium comparison.</title>
        <authorList>
            <person name="Zaburannyi N."/>
            <person name="Bunk B."/>
            <person name="Overmann J."/>
            <person name="Mueller R."/>
        </authorList>
    </citation>
    <scope>NUCLEOTIDE SEQUENCE [LARGE SCALE GENOMIC DNA]</scope>
    <source>
        <strain evidence="2 3">So ce26</strain>
    </source>
</reference>
<sequence>MRPTNLVSLLLGLLLAACDGTVETPPGGGGAGGGGGDGGADSSSGSATGGGGGGDGGNTPVACGGRAGATCDAATEYCDHPDDLCGRADGEGRCSARPEVCPADCPGVCGCDGQFYCNTCAAHGAGVDVLAGDSCMAGGEYSAFYWPGGLDHVVVRKADEAADRCVLLYLDAPAENAAGLDLVVPEGWGVSRALVSDRAADCKGSAMAPSGTAVNATAATGSVSWTDTGAIAPCTVDVDVSLTFPEAPATERLRATGVAVEGACP</sequence>
<dbReference type="RefSeq" id="WP_159397408.1">
    <property type="nucleotide sequence ID" value="NZ_CP012673.1"/>
</dbReference>
<gene>
    <name evidence="2" type="ORF">SOCE26_059130</name>
</gene>
<evidence type="ECO:0000313" key="2">
    <source>
        <dbReference type="EMBL" id="AUX44449.1"/>
    </source>
</evidence>
<feature type="compositionally biased region" description="Gly residues" evidence="1">
    <location>
        <begin position="26"/>
        <end position="39"/>
    </location>
</feature>
<dbReference type="PROSITE" id="PS51257">
    <property type="entry name" value="PROKAR_LIPOPROTEIN"/>
    <property type="match status" value="1"/>
</dbReference>
<accession>A0A2L0EYZ6</accession>
<dbReference type="AlphaFoldDB" id="A0A2L0EYZ6"/>
<dbReference type="Proteomes" id="UP000238348">
    <property type="component" value="Chromosome"/>
</dbReference>